<dbReference type="EMBL" id="JANAWD010000028">
    <property type="protein sequence ID" value="KAJ3490428.1"/>
    <property type="molecule type" value="Genomic_DNA"/>
</dbReference>
<feature type="compositionally biased region" description="Polar residues" evidence="1">
    <location>
        <begin position="43"/>
        <end position="53"/>
    </location>
</feature>
<dbReference type="Proteomes" id="UP001212997">
    <property type="component" value="Unassembled WGS sequence"/>
</dbReference>
<accession>A0AAD5YIE6</accession>
<name>A0AAD5YIE6_9APHY</name>
<protein>
    <submittedName>
        <fullName evidence="2">Uncharacterized protein</fullName>
    </submittedName>
</protein>
<sequence>MILAYKASSYLQEFLKRGAIVPQPNSGLDEIYHEFAPMPEALGSSSGPLPSENTNRDQSTPSSQDPPSLTSENSNSHREPRENRVDGITQNSNSRRQEDSESAEPSTSHSSKEHDDHPSEARRRLILTREAVPAIMQLFESKPNSTFAGDVYRALEQARLRLRASKSQ</sequence>
<dbReference type="AlphaFoldDB" id="A0AAD5YIE6"/>
<gene>
    <name evidence="2" type="ORF">NLI96_g1439</name>
</gene>
<feature type="compositionally biased region" description="Basic and acidic residues" evidence="1">
    <location>
        <begin position="75"/>
        <end position="85"/>
    </location>
</feature>
<evidence type="ECO:0000313" key="2">
    <source>
        <dbReference type="EMBL" id="KAJ3490428.1"/>
    </source>
</evidence>
<comment type="caution">
    <text evidence="2">The sequence shown here is derived from an EMBL/GenBank/DDBJ whole genome shotgun (WGS) entry which is preliminary data.</text>
</comment>
<evidence type="ECO:0000313" key="3">
    <source>
        <dbReference type="Proteomes" id="UP001212997"/>
    </source>
</evidence>
<feature type="compositionally biased region" description="Low complexity" evidence="1">
    <location>
        <begin position="57"/>
        <end position="71"/>
    </location>
</feature>
<reference evidence="2" key="1">
    <citation type="submission" date="2022-07" db="EMBL/GenBank/DDBJ databases">
        <title>Genome Sequence of Physisporinus lineatus.</title>
        <authorList>
            <person name="Buettner E."/>
        </authorList>
    </citation>
    <scope>NUCLEOTIDE SEQUENCE</scope>
    <source>
        <strain evidence="2">VT162</strain>
    </source>
</reference>
<evidence type="ECO:0000256" key="1">
    <source>
        <dbReference type="SAM" id="MobiDB-lite"/>
    </source>
</evidence>
<proteinExistence type="predicted"/>
<feature type="compositionally biased region" description="Basic and acidic residues" evidence="1">
    <location>
        <begin position="110"/>
        <end position="123"/>
    </location>
</feature>
<keyword evidence="3" id="KW-1185">Reference proteome</keyword>
<feature type="region of interest" description="Disordered" evidence="1">
    <location>
        <begin position="34"/>
        <end position="126"/>
    </location>
</feature>
<organism evidence="2 3">
    <name type="scientific">Meripilus lineatus</name>
    <dbReference type="NCBI Taxonomy" id="2056292"/>
    <lineage>
        <taxon>Eukaryota</taxon>
        <taxon>Fungi</taxon>
        <taxon>Dikarya</taxon>
        <taxon>Basidiomycota</taxon>
        <taxon>Agaricomycotina</taxon>
        <taxon>Agaricomycetes</taxon>
        <taxon>Polyporales</taxon>
        <taxon>Meripilaceae</taxon>
        <taxon>Meripilus</taxon>
    </lineage>
</organism>